<feature type="binding site" evidence="19">
    <location>
        <position position="302"/>
    </location>
    <ligand>
        <name>Mg(2+)</name>
        <dbReference type="ChEBI" id="CHEBI:18420"/>
    </ligand>
</feature>
<dbReference type="STRING" id="631362.Thi970DRAFT_01013"/>
<evidence type="ECO:0000256" key="9">
    <source>
        <dbReference type="ARBA" id="ARBA00022729"/>
    </source>
</evidence>
<keyword evidence="5" id="KW-0997">Cell inner membrane</keyword>
<dbReference type="GO" id="GO:0005886">
    <property type="term" value="C:plasma membrane"/>
    <property type="evidence" value="ECO:0007669"/>
    <property type="project" value="UniProtKB-SubCell"/>
</dbReference>
<dbReference type="FunFam" id="3.10.520.10:FF:000001">
    <property type="entry name" value="FAD:protein FMN transferase"/>
    <property type="match status" value="1"/>
</dbReference>
<comment type="subcellular location">
    <subcellularLocation>
        <location evidence="17">Cell inner membrane</location>
        <topology evidence="17">Lipid-anchor</topology>
        <orientation evidence="17">Periplasmic side</orientation>
    </subcellularLocation>
</comment>
<evidence type="ECO:0000256" key="13">
    <source>
        <dbReference type="ARBA" id="ARBA00023139"/>
    </source>
</evidence>
<evidence type="ECO:0000256" key="12">
    <source>
        <dbReference type="ARBA" id="ARBA00023136"/>
    </source>
</evidence>
<accession>H8YY27</accession>
<dbReference type="HOGENOM" id="CLU_044403_0_0_6"/>
<evidence type="ECO:0000256" key="7">
    <source>
        <dbReference type="ARBA" id="ARBA00022679"/>
    </source>
</evidence>
<evidence type="ECO:0000256" key="6">
    <source>
        <dbReference type="ARBA" id="ARBA00022630"/>
    </source>
</evidence>
<evidence type="ECO:0000256" key="11">
    <source>
        <dbReference type="ARBA" id="ARBA00022842"/>
    </source>
</evidence>
<dbReference type="EMBL" id="JH603168">
    <property type="protein sequence ID" value="EIC23353.1"/>
    <property type="molecule type" value="Genomic_DNA"/>
</dbReference>
<keyword evidence="9" id="KW-0732">Signal</keyword>
<name>H8YY27_9GAMM</name>
<feature type="binding site" evidence="19">
    <location>
        <position position="185"/>
    </location>
    <ligand>
        <name>Mg(2+)</name>
        <dbReference type="ChEBI" id="CHEBI:18420"/>
    </ligand>
</feature>
<feature type="binding site" evidence="19">
    <location>
        <position position="298"/>
    </location>
    <ligand>
        <name>Mg(2+)</name>
        <dbReference type="ChEBI" id="CHEBI:18420"/>
    </ligand>
</feature>
<evidence type="ECO:0000313" key="21">
    <source>
        <dbReference type="Proteomes" id="UP000002964"/>
    </source>
</evidence>
<keyword evidence="13" id="KW-0564">Palmitate</keyword>
<evidence type="ECO:0000256" key="4">
    <source>
        <dbReference type="ARBA" id="ARBA00022475"/>
    </source>
</evidence>
<keyword evidence="10 18" id="KW-0274">FAD</keyword>
<comment type="catalytic activity">
    <reaction evidence="16 18">
        <text>L-threonyl-[protein] + FAD = FMN-L-threonyl-[protein] + AMP + H(+)</text>
        <dbReference type="Rhea" id="RHEA:36847"/>
        <dbReference type="Rhea" id="RHEA-COMP:11060"/>
        <dbReference type="Rhea" id="RHEA-COMP:11061"/>
        <dbReference type="ChEBI" id="CHEBI:15378"/>
        <dbReference type="ChEBI" id="CHEBI:30013"/>
        <dbReference type="ChEBI" id="CHEBI:57692"/>
        <dbReference type="ChEBI" id="CHEBI:74257"/>
        <dbReference type="ChEBI" id="CHEBI:456215"/>
        <dbReference type="EC" id="2.7.1.180"/>
    </reaction>
</comment>
<keyword evidence="12" id="KW-0472">Membrane</keyword>
<evidence type="ECO:0000256" key="2">
    <source>
        <dbReference type="ARBA" id="ARBA00011955"/>
    </source>
</evidence>
<keyword evidence="4" id="KW-1003">Cell membrane</keyword>
<dbReference type="eggNOG" id="COG1477">
    <property type="taxonomic scope" value="Bacteria"/>
</dbReference>
<evidence type="ECO:0000256" key="3">
    <source>
        <dbReference type="ARBA" id="ARBA00016337"/>
    </source>
</evidence>
<organism evidence="20 21">
    <name type="scientific">Thiorhodovibrio frisius</name>
    <dbReference type="NCBI Taxonomy" id="631362"/>
    <lineage>
        <taxon>Bacteria</taxon>
        <taxon>Pseudomonadati</taxon>
        <taxon>Pseudomonadota</taxon>
        <taxon>Gammaproteobacteria</taxon>
        <taxon>Chromatiales</taxon>
        <taxon>Chromatiaceae</taxon>
        <taxon>Thiorhodovibrio</taxon>
    </lineage>
</organism>
<reference evidence="20 21" key="2">
    <citation type="submission" date="2011-11" db="EMBL/GenBank/DDBJ databases">
        <authorList>
            <consortium name="US DOE Joint Genome Institute"/>
            <person name="Lucas S."/>
            <person name="Han J."/>
            <person name="Lapidus A."/>
            <person name="Cheng J.-F."/>
            <person name="Goodwin L."/>
            <person name="Pitluck S."/>
            <person name="Peters L."/>
            <person name="Ovchinnikova G."/>
            <person name="Zhang X."/>
            <person name="Detter J.C."/>
            <person name="Han C."/>
            <person name="Tapia R."/>
            <person name="Land M."/>
            <person name="Hauser L."/>
            <person name="Kyrpides N."/>
            <person name="Ivanova N."/>
            <person name="Pagani I."/>
            <person name="Vogl K."/>
            <person name="Liu Z."/>
            <person name="Overmann J."/>
            <person name="Frigaard N.-U."/>
            <person name="Bryant D."/>
            <person name="Woyke T."/>
        </authorList>
    </citation>
    <scope>NUCLEOTIDE SEQUENCE [LARGE SCALE GENOMIC DNA]</scope>
    <source>
        <strain evidence="20 21">970</strain>
    </source>
</reference>
<evidence type="ECO:0000256" key="19">
    <source>
        <dbReference type="PIRSR" id="PIRSR006268-2"/>
    </source>
</evidence>
<sequence length="356" mass="38549">MALAFPPSEVTIRLVIIVLALLLLGACSGHEQAEVLELQGRTMGTTYSVQLANPPPDIDPAALQQSIADELARINAQMSTYDPDSSLSRFNQSGSTHWFAVPPELAQVVAEARRISRLSDGAFDVTVGRLVNLWGFGPEFHPDRIPTPEAIAKTLAVTGYHKLAVRADPPALCKTQPELYVDLSAIAKGYAVDRLAEVLAERGFGDYLVEVGGELRAAGQHPERPWRVAIERPESSTRAVFRVVRLNDIAMATSGDYRNFFEQDGKLYSHTINPHRGRPVDHLLASVSVLDESCMRADALATGLLVLGPEDGLALAEQQGIAAFFIERLESGYQAHMSSAFERIAGASESPNPSAP</sequence>
<dbReference type="EC" id="2.7.1.180" evidence="2 18"/>
<dbReference type="PANTHER" id="PTHR30040:SF2">
    <property type="entry name" value="FAD:PROTEIN FMN TRANSFERASE"/>
    <property type="match status" value="1"/>
</dbReference>
<comment type="cofactor">
    <cofactor evidence="19">
        <name>Mg(2+)</name>
        <dbReference type="ChEBI" id="CHEBI:18420"/>
    </cofactor>
    <cofactor evidence="19">
        <name>Mn(2+)</name>
        <dbReference type="ChEBI" id="CHEBI:29035"/>
    </cofactor>
    <text evidence="19">Magnesium. Can also use manganese.</text>
</comment>
<dbReference type="SUPFAM" id="SSF143631">
    <property type="entry name" value="ApbE-like"/>
    <property type="match status" value="1"/>
</dbReference>
<dbReference type="Gene3D" id="3.10.520.10">
    <property type="entry name" value="ApbE-like domains"/>
    <property type="match status" value="1"/>
</dbReference>
<comment type="similarity">
    <text evidence="1 18">Belongs to the ApbE family.</text>
</comment>
<keyword evidence="21" id="KW-1185">Reference proteome</keyword>
<reference evidence="21" key="1">
    <citation type="submission" date="2011-06" db="EMBL/GenBank/DDBJ databases">
        <authorList>
            <consortium name="US DOE Joint Genome Institute (JGI-PGF)"/>
            <person name="Lucas S."/>
            <person name="Han J."/>
            <person name="Lapidus A."/>
            <person name="Cheng J.-F."/>
            <person name="Goodwin L."/>
            <person name="Pitluck S."/>
            <person name="Peters L."/>
            <person name="Land M.L."/>
            <person name="Hauser L."/>
            <person name="Vogl K."/>
            <person name="Liu Z."/>
            <person name="Overmann J."/>
            <person name="Frigaard N.-U."/>
            <person name="Bryant D.A."/>
            <person name="Woyke T.J."/>
        </authorList>
    </citation>
    <scope>NUCLEOTIDE SEQUENCE [LARGE SCALE GENOMIC DNA]</scope>
    <source>
        <strain evidence="21">970</strain>
    </source>
</reference>
<dbReference type="InterPro" id="IPR024932">
    <property type="entry name" value="ApbE"/>
</dbReference>
<keyword evidence="14 20" id="KW-0449">Lipoprotein</keyword>
<evidence type="ECO:0000256" key="1">
    <source>
        <dbReference type="ARBA" id="ARBA00008282"/>
    </source>
</evidence>
<evidence type="ECO:0000256" key="15">
    <source>
        <dbReference type="ARBA" id="ARBA00031306"/>
    </source>
</evidence>
<dbReference type="Pfam" id="PF02424">
    <property type="entry name" value="ApbE"/>
    <property type="match status" value="1"/>
</dbReference>
<protein>
    <recommendedName>
        <fullName evidence="3 18">FAD:protein FMN transferase</fullName>
        <ecNumber evidence="2 18">2.7.1.180</ecNumber>
    </recommendedName>
    <alternativeName>
        <fullName evidence="15 18">Flavin transferase</fullName>
    </alternativeName>
</protein>
<dbReference type="GO" id="GO:0016740">
    <property type="term" value="F:transferase activity"/>
    <property type="evidence" value="ECO:0007669"/>
    <property type="project" value="UniProtKB-UniRule"/>
</dbReference>
<evidence type="ECO:0000256" key="10">
    <source>
        <dbReference type="ARBA" id="ARBA00022827"/>
    </source>
</evidence>
<evidence type="ECO:0000256" key="5">
    <source>
        <dbReference type="ARBA" id="ARBA00022519"/>
    </source>
</evidence>
<dbReference type="PIRSF" id="PIRSF006268">
    <property type="entry name" value="ApbE"/>
    <property type="match status" value="1"/>
</dbReference>
<keyword evidence="11 18" id="KW-0460">Magnesium</keyword>
<evidence type="ECO:0000256" key="8">
    <source>
        <dbReference type="ARBA" id="ARBA00022723"/>
    </source>
</evidence>
<evidence type="ECO:0000256" key="16">
    <source>
        <dbReference type="ARBA" id="ARBA00048540"/>
    </source>
</evidence>
<dbReference type="AlphaFoldDB" id="H8YY27"/>
<evidence type="ECO:0000256" key="18">
    <source>
        <dbReference type="PIRNR" id="PIRNR006268"/>
    </source>
</evidence>
<evidence type="ECO:0000256" key="14">
    <source>
        <dbReference type="ARBA" id="ARBA00023288"/>
    </source>
</evidence>
<keyword evidence="6 18" id="KW-0285">Flavoprotein</keyword>
<proteinExistence type="inferred from homology"/>
<evidence type="ECO:0000313" key="20">
    <source>
        <dbReference type="EMBL" id="EIC23353.1"/>
    </source>
</evidence>
<gene>
    <name evidence="20" type="ORF">Thi970DRAFT_01013</name>
</gene>
<dbReference type="PANTHER" id="PTHR30040">
    <property type="entry name" value="THIAMINE BIOSYNTHESIS LIPOPROTEIN APBE"/>
    <property type="match status" value="1"/>
</dbReference>
<dbReference type="Proteomes" id="UP000002964">
    <property type="component" value="Unassembled WGS sequence"/>
</dbReference>
<dbReference type="GO" id="GO:0046872">
    <property type="term" value="F:metal ion binding"/>
    <property type="evidence" value="ECO:0007669"/>
    <property type="project" value="UniProtKB-UniRule"/>
</dbReference>
<keyword evidence="7 18" id="KW-0808">Transferase</keyword>
<keyword evidence="8 18" id="KW-0479">Metal-binding</keyword>
<dbReference type="InterPro" id="IPR003374">
    <property type="entry name" value="ApbE-like_sf"/>
</dbReference>
<dbReference type="RefSeq" id="WP_009147437.1">
    <property type="nucleotide sequence ID" value="NZ_CP121471.1"/>
</dbReference>
<evidence type="ECO:0000256" key="17">
    <source>
        <dbReference type="ARBA" id="ARBA00060485"/>
    </source>
</evidence>